<dbReference type="EMBL" id="LAZR01042146">
    <property type="protein sequence ID" value="KKL10228.1"/>
    <property type="molecule type" value="Genomic_DNA"/>
</dbReference>
<dbReference type="InterPro" id="IPR044925">
    <property type="entry name" value="His-Me_finger_sf"/>
</dbReference>
<organism evidence="1">
    <name type="scientific">marine sediment metagenome</name>
    <dbReference type="NCBI Taxonomy" id="412755"/>
    <lineage>
        <taxon>unclassified sequences</taxon>
        <taxon>metagenomes</taxon>
        <taxon>ecological metagenomes</taxon>
    </lineage>
</organism>
<evidence type="ECO:0000313" key="1">
    <source>
        <dbReference type="EMBL" id="KKL10228.1"/>
    </source>
</evidence>
<dbReference type="SUPFAM" id="SSF54060">
    <property type="entry name" value="His-Me finger endonucleases"/>
    <property type="match status" value="1"/>
</dbReference>
<accession>A0A0F9DE23</accession>
<comment type="caution">
    <text evidence="1">The sequence shown here is derived from an EMBL/GenBank/DDBJ whole genome shotgun (WGS) entry which is preliminary data.</text>
</comment>
<protein>
    <recommendedName>
        <fullName evidence="2">HNH nuclease domain-containing protein</fullName>
    </recommendedName>
</protein>
<dbReference type="AlphaFoldDB" id="A0A0F9DE23"/>
<gene>
    <name evidence="1" type="ORF">LCGC14_2557930</name>
</gene>
<proteinExistence type="predicted"/>
<reference evidence="1" key="1">
    <citation type="journal article" date="2015" name="Nature">
        <title>Complex archaea that bridge the gap between prokaryotes and eukaryotes.</title>
        <authorList>
            <person name="Spang A."/>
            <person name="Saw J.H."/>
            <person name="Jorgensen S.L."/>
            <person name="Zaremba-Niedzwiedzka K."/>
            <person name="Martijn J."/>
            <person name="Lind A.E."/>
            <person name="van Eijk R."/>
            <person name="Schleper C."/>
            <person name="Guy L."/>
            <person name="Ettema T.J."/>
        </authorList>
    </citation>
    <scope>NUCLEOTIDE SEQUENCE</scope>
</reference>
<name>A0A0F9DE23_9ZZZZ</name>
<sequence length="114" mass="13866">MLLVKTKLVIKTDFAFIRVAPNRAALVDIEDYERIAKFYWFVQHRRGVEYAVRSVGWGVKRYYVKMHRQIMHTKKGELVHHWNRIGLDNRKLNLENMNEERHIHIHQFVIKLEK</sequence>
<evidence type="ECO:0008006" key="2">
    <source>
        <dbReference type="Google" id="ProtNLM"/>
    </source>
</evidence>